<feature type="transmembrane region" description="Helical" evidence="1">
    <location>
        <begin position="38"/>
        <end position="55"/>
    </location>
</feature>
<dbReference type="InterPro" id="IPR012171">
    <property type="entry name" value="Fatty_acid_desaturase"/>
</dbReference>
<name>A0A1X7AG60_9GAMM</name>
<feature type="transmembrane region" description="Helical" evidence="1">
    <location>
        <begin position="197"/>
        <end position="217"/>
    </location>
</feature>
<organism evidence="3 4">
    <name type="scientific">Parendozoicomonas haliclonae</name>
    <dbReference type="NCBI Taxonomy" id="1960125"/>
    <lineage>
        <taxon>Bacteria</taxon>
        <taxon>Pseudomonadati</taxon>
        <taxon>Pseudomonadota</taxon>
        <taxon>Gammaproteobacteria</taxon>
        <taxon>Oceanospirillales</taxon>
        <taxon>Endozoicomonadaceae</taxon>
        <taxon>Parendozoicomonas</taxon>
    </lineage>
</organism>
<dbReference type="PIRSF" id="PIRSF015921">
    <property type="entry name" value="FA_sphinglp_des"/>
    <property type="match status" value="1"/>
</dbReference>
<dbReference type="GO" id="GO:0008610">
    <property type="term" value="P:lipid biosynthetic process"/>
    <property type="evidence" value="ECO:0007669"/>
    <property type="project" value="UniProtKB-ARBA"/>
</dbReference>
<dbReference type="EMBL" id="FWPT01000002">
    <property type="protein sequence ID" value="SMA37950.1"/>
    <property type="molecule type" value="Genomic_DNA"/>
</dbReference>
<dbReference type="OrthoDB" id="104711at2"/>
<feature type="transmembrane region" description="Helical" evidence="1">
    <location>
        <begin position="223"/>
        <end position="245"/>
    </location>
</feature>
<feature type="transmembrane region" description="Helical" evidence="1">
    <location>
        <begin position="61"/>
        <end position="81"/>
    </location>
</feature>
<feature type="domain" description="Fatty acid desaturase" evidence="2">
    <location>
        <begin position="58"/>
        <end position="328"/>
    </location>
</feature>
<gene>
    <name evidence="3" type="primary">desA3</name>
    <name evidence="3" type="ORF">EHSB41UT_00810</name>
</gene>
<feature type="transmembrane region" description="Helical" evidence="1">
    <location>
        <begin position="155"/>
        <end position="176"/>
    </location>
</feature>
<keyword evidence="3" id="KW-0560">Oxidoreductase</keyword>
<keyword evidence="1" id="KW-0812">Transmembrane</keyword>
<dbReference type="GO" id="GO:0016717">
    <property type="term" value="F:oxidoreductase activity, acting on paired donors, with oxidation of a pair of donors resulting in the reduction of molecular oxygen to two molecules of water"/>
    <property type="evidence" value="ECO:0007669"/>
    <property type="project" value="TreeGrafter"/>
</dbReference>
<accession>A0A1X7AG60</accession>
<dbReference type="CDD" id="cd03506">
    <property type="entry name" value="Delta6-FADS-like"/>
    <property type="match status" value="1"/>
</dbReference>
<dbReference type="Proteomes" id="UP000196573">
    <property type="component" value="Unassembled WGS sequence"/>
</dbReference>
<keyword evidence="1" id="KW-1133">Transmembrane helix</keyword>
<dbReference type="GO" id="GO:0016020">
    <property type="term" value="C:membrane"/>
    <property type="evidence" value="ECO:0007669"/>
    <property type="project" value="TreeGrafter"/>
</dbReference>
<dbReference type="RefSeq" id="WP_087107170.1">
    <property type="nucleotide sequence ID" value="NZ_CBCSCN010000001.1"/>
</dbReference>
<dbReference type="AlphaFoldDB" id="A0A1X7AG60"/>
<keyword evidence="1" id="KW-0472">Membrane</keyword>
<sequence>MTMASARPVYTALSEVVNRFFQDRGEHRTGDTALHRKVWIILALHSSSYLLLLLLPQPLNVLVWLFHGLTTCLVGFNIMHDGGHGSLTSSQKLNLWAARSFNLIGSHAYYWWQKHNLSHHSYTNISGIDEDIESFGMLRMSPHQPQRWFHRFQHLYVWLMYPTVSLIWFFFLDYKAYFSEKIAERNYSRPYSRSESLLFWLSKASYIVLYLIIPILVLGWQTALVGFLLMHAIMSTVFTVVFQLAHVVDKAEFPELNEMGRLQDEWAVHQLKTTVDFAPDSRFLTWCLGGLNYQTEHHLFPRISHAHYPELYGLVRERCGQLGIEHRVYPTFWQALVGHYRHLRTMGQPVN</sequence>
<dbReference type="EC" id="1.14.19.-" evidence="3"/>
<dbReference type="PANTHER" id="PTHR19353">
    <property type="entry name" value="FATTY ACID DESATURASE 2"/>
    <property type="match status" value="1"/>
</dbReference>
<dbReference type="PANTHER" id="PTHR19353:SF19">
    <property type="entry name" value="DELTA(5) FATTY ACID DESATURASE C-RELATED"/>
    <property type="match status" value="1"/>
</dbReference>
<keyword evidence="4" id="KW-1185">Reference proteome</keyword>
<evidence type="ECO:0000259" key="2">
    <source>
        <dbReference type="Pfam" id="PF00487"/>
    </source>
</evidence>
<dbReference type="InterPro" id="IPR005804">
    <property type="entry name" value="FA_desaturase_dom"/>
</dbReference>
<protein>
    <submittedName>
        <fullName evidence="3">Stearoyl-CoA 9-desaturase</fullName>
        <ecNumber evidence="3">1.14.19.-</ecNumber>
    </submittedName>
</protein>
<evidence type="ECO:0000256" key="1">
    <source>
        <dbReference type="SAM" id="Phobius"/>
    </source>
</evidence>
<evidence type="ECO:0000313" key="4">
    <source>
        <dbReference type="Proteomes" id="UP000196573"/>
    </source>
</evidence>
<evidence type="ECO:0000313" key="3">
    <source>
        <dbReference type="EMBL" id="SMA37950.1"/>
    </source>
</evidence>
<dbReference type="Pfam" id="PF00487">
    <property type="entry name" value="FA_desaturase"/>
    <property type="match status" value="1"/>
</dbReference>
<proteinExistence type="predicted"/>
<reference evidence="3 4" key="1">
    <citation type="submission" date="2017-03" db="EMBL/GenBank/DDBJ databases">
        <authorList>
            <person name="Afonso C.L."/>
            <person name="Miller P.J."/>
            <person name="Scott M.A."/>
            <person name="Spackman E."/>
            <person name="Goraichik I."/>
            <person name="Dimitrov K.M."/>
            <person name="Suarez D.L."/>
            <person name="Swayne D.E."/>
        </authorList>
    </citation>
    <scope>NUCLEOTIDE SEQUENCE [LARGE SCALE GENOMIC DNA]</scope>
    <source>
        <strain evidence="3">SB41UT1</strain>
    </source>
</reference>